<reference evidence="5 6" key="1">
    <citation type="submission" date="2016-03" db="EMBL/GenBank/DDBJ databases">
        <authorList>
            <person name="Ploux O."/>
        </authorList>
    </citation>
    <scope>NUCLEOTIDE SEQUENCE [LARGE SCALE GENOMIC DNA]</scope>
    <source>
        <strain evidence="5 6">UAMH 11012</strain>
    </source>
</reference>
<dbReference type="Pfam" id="PF00264">
    <property type="entry name" value="Tyrosinase"/>
    <property type="match status" value="1"/>
</dbReference>
<proteinExistence type="predicted"/>
<keyword evidence="5" id="KW-0560">Oxidoreductase</keyword>
<evidence type="ECO:0000313" key="6">
    <source>
        <dbReference type="Proteomes" id="UP000184330"/>
    </source>
</evidence>
<dbReference type="OrthoDB" id="6132182at2759"/>
<dbReference type="SUPFAM" id="SSF48056">
    <property type="entry name" value="Di-copper centre-containing domain"/>
    <property type="match status" value="1"/>
</dbReference>
<gene>
    <name evidence="5" type="ORF">PAC_14957</name>
</gene>
<evidence type="ECO:0000256" key="1">
    <source>
        <dbReference type="ARBA" id="ARBA00022723"/>
    </source>
</evidence>
<dbReference type="Proteomes" id="UP000184330">
    <property type="component" value="Unassembled WGS sequence"/>
</dbReference>
<name>A0A1L7XJB2_9HELO</name>
<keyword evidence="5" id="KW-0503">Monooxygenase</keyword>
<protein>
    <submittedName>
        <fullName evidence="5">Related to monophenol monooxygenase (Tyrosinase)</fullName>
    </submittedName>
</protein>
<feature type="domain" description="Tyrosinase copper-binding" evidence="4">
    <location>
        <begin position="312"/>
        <end position="323"/>
    </location>
</feature>
<feature type="chain" id="PRO_5009875288" evidence="2">
    <location>
        <begin position="24"/>
        <end position="390"/>
    </location>
</feature>
<dbReference type="PANTHER" id="PTHR11474:SF116">
    <property type="entry name" value="TYROSINASE"/>
    <property type="match status" value="1"/>
</dbReference>
<keyword evidence="1" id="KW-0479">Metal-binding</keyword>
<feature type="signal peptide" evidence="2">
    <location>
        <begin position="1"/>
        <end position="23"/>
    </location>
</feature>
<dbReference type="PROSITE" id="PS00498">
    <property type="entry name" value="TYROSINASE_2"/>
    <property type="match status" value="1"/>
</dbReference>
<dbReference type="PANTHER" id="PTHR11474">
    <property type="entry name" value="TYROSINASE FAMILY MEMBER"/>
    <property type="match status" value="1"/>
</dbReference>
<accession>A0A1L7XJB2</accession>
<dbReference type="Gene3D" id="1.10.1280.10">
    <property type="entry name" value="Di-copper center containing domain from catechol oxidase"/>
    <property type="match status" value="1"/>
</dbReference>
<dbReference type="EMBL" id="FJOG01000029">
    <property type="protein sequence ID" value="CZR65057.1"/>
    <property type="molecule type" value="Genomic_DNA"/>
</dbReference>
<dbReference type="GO" id="GO:0046872">
    <property type="term" value="F:metal ion binding"/>
    <property type="evidence" value="ECO:0007669"/>
    <property type="project" value="UniProtKB-KW"/>
</dbReference>
<feature type="domain" description="Tyrosinase copper-binding" evidence="3">
    <location>
        <begin position="133"/>
        <end position="150"/>
    </location>
</feature>
<evidence type="ECO:0000259" key="4">
    <source>
        <dbReference type="PROSITE" id="PS00498"/>
    </source>
</evidence>
<keyword evidence="2" id="KW-0732">Signal</keyword>
<dbReference type="InterPro" id="IPR050316">
    <property type="entry name" value="Tyrosinase/Hemocyanin"/>
</dbReference>
<dbReference type="InterPro" id="IPR002227">
    <property type="entry name" value="Tyrosinase_Cu-bd"/>
</dbReference>
<dbReference type="STRING" id="576137.A0A1L7XJB2"/>
<organism evidence="5 6">
    <name type="scientific">Phialocephala subalpina</name>
    <dbReference type="NCBI Taxonomy" id="576137"/>
    <lineage>
        <taxon>Eukaryota</taxon>
        <taxon>Fungi</taxon>
        <taxon>Dikarya</taxon>
        <taxon>Ascomycota</taxon>
        <taxon>Pezizomycotina</taxon>
        <taxon>Leotiomycetes</taxon>
        <taxon>Helotiales</taxon>
        <taxon>Mollisiaceae</taxon>
        <taxon>Phialocephala</taxon>
        <taxon>Phialocephala fortinii species complex</taxon>
    </lineage>
</organism>
<dbReference type="PROSITE" id="PS00497">
    <property type="entry name" value="TYROSINASE_1"/>
    <property type="match status" value="1"/>
</dbReference>
<evidence type="ECO:0000259" key="3">
    <source>
        <dbReference type="PROSITE" id="PS00497"/>
    </source>
</evidence>
<evidence type="ECO:0000256" key="2">
    <source>
        <dbReference type="SAM" id="SignalP"/>
    </source>
</evidence>
<dbReference type="InterPro" id="IPR008922">
    <property type="entry name" value="Di-copper_centre_dom_sf"/>
</dbReference>
<evidence type="ECO:0000313" key="5">
    <source>
        <dbReference type="EMBL" id="CZR65057.1"/>
    </source>
</evidence>
<keyword evidence="6" id="KW-1185">Reference proteome</keyword>
<dbReference type="AlphaFoldDB" id="A0A1L7XJB2"/>
<sequence>MRLNVLALIWVAASLAAPAPVASLSDESNSTSTSSGITLDELQSQANANILASLDKRHEDLTSRGQPSPCNRNTVAIRKEYGKLTSVEKINYINAVKCLQQKSPRTPLLAAPGVRTRYDDFVATHINQTLQIHYTGNFLSWHRYYVWIYEKALREECGYTGYQPYWEWSKYVAAPQDNPMLDGSSTSLSGNGVFVPNRSDVILTSPGVASLYLKPGLGGGCIYNGPFANYTVNLGPISSGTTGVDGGLGYNPRCLSRDINPYTAARFLTWSDVLSIMSQTDIYNFQMNLQGIPGIGIGAHGGGHYTVGNANDPSFFVHHGQVDRVWTIWQWLDPVNRTYALAQTNTYLNSPPSANTTLNDTVQLGFAGGATKEIGELMSVVEGDFCYIYV</sequence>
<dbReference type="PRINTS" id="PR00092">
    <property type="entry name" value="TYROSINASE"/>
</dbReference>
<dbReference type="GO" id="GO:0004497">
    <property type="term" value="F:monooxygenase activity"/>
    <property type="evidence" value="ECO:0007669"/>
    <property type="project" value="UniProtKB-KW"/>
</dbReference>